<proteinExistence type="inferred from homology"/>
<dbReference type="Gene3D" id="3.40.50.620">
    <property type="entry name" value="HUPs"/>
    <property type="match status" value="1"/>
</dbReference>
<keyword evidence="6 11" id="KW-0548">Nucleotidyltransferase</keyword>
<evidence type="ECO:0000256" key="8">
    <source>
        <dbReference type="ARBA" id="ARBA00022840"/>
    </source>
</evidence>
<evidence type="ECO:0000256" key="6">
    <source>
        <dbReference type="ARBA" id="ARBA00022695"/>
    </source>
</evidence>
<dbReference type="GO" id="GO:0005524">
    <property type="term" value="F:ATP binding"/>
    <property type="evidence" value="ECO:0007669"/>
    <property type="project" value="UniProtKB-KW"/>
</dbReference>
<dbReference type="UniPathway" id="UPA00253">
    <property type="reaction ID" value="UER00332"/>
</dbReference>
<sequence>MRRDTAVHGAPIGLLGGTFDPVHHGHLRPAIELQERLGLAEMRLVPGHVPPHRRPPRADSEQRLRLLQYAVVGAPGLVVDARELRRGGYSYTVATLYELRAELGSRPLCFVLGSDAFLGLASWYRWRDLETLAHLVVMRRPGHALRLGDELAEWTAARQVLDPAALRGCSSGLILFQETTPLDISASRIRRLIAQGRSARYLVPDLVWGCIAKEGLYGYPQI</sequence>
<dbReference type="STRING" id="314278.NB231_05846"/>
<evidence type="ECO:0000256" key="7">
    <source>
        <dbReference type="ARBA" id="ARBA00022741"/>
    </source>
</evidence>
<dbReference type="NCBIfam" id="NF000839">
    <property type="entry name" value="PRK00071.1-1"/>
    <property type="match status" value="1"/>
</dbReference>
<evidence type="ECO:0000256" key="4">
    <source>
        <dbReference type="ARBA" id="ARBA00022642"/>
    </source>
</evidence>
<comment type="similarity">
    <text evidence="3 11">Belongs to the NadD family.</text>
</comment>
<dbReference type="Proteomes" id="UP000003374">
    <property type="component" value="Unassembled WGS sequence"/>
</dbReference>
<evidence type="ECO:0000256" key="10">
    <source>
        <dbReference type="ARBA" id="ARBA00048721"/>
    </source>
</evidence>
<evidence type="ECO:0000256" key="1">
    <source>
        <dbReference type="ARBA" id="ARBA00002324"/>
    </source>
</evidence>
<dbReference type="EMBL" id="AAOF01000005">
    <property type="protein sequence ID" value="EAR21886.1"/>
    <property type="molecule type" value="Genomic_DNA"/>
</dbReference>
<gene>
    <name evidence="11 13" type="primary">nadD</name>
    <name evidence="13" type="ORF">NB231_05846</name>
</gene>
<dbReference type="NCBIfam" id="TIGR00482">
    <property type="entry name" value="nicotinate (nicotinamide) nucleotide adenylyltransferase"/>
    <property type="match status" value="1"/>
</dbReference>
<keyword evidence="4 11" id="KW-0662">Pyridine nucleotide biosynthesis</keyword>
<dbReference type="Pfam" id="PF01467">
    <property type="entry name" value="CTP_transf_like"/>
    <property type="match status" value="1"/>
</dbReference>
<evidence type="ECO:0000259" key="12">
    <source>
        <dbReference type="Pfam" id="PF01467"/>
    </source>
</evidence>
<keyword evidence="9 11" id="KW-0520">NAD</keyword>
<feature type="domain" description="Cytidyltransferase-like" evidence="12">
    <location>
        <begin position="14"/>
        <end position="191"/>
    </location>
</feature>
<keyword evidence="14" id="KW-1185">Reference proteome</keyword>
<dbReference type="CDD" id="cd02165">
    <property type="entry name" value="NMNAT"/>
    <property type="match status" value="1"/>
</dbReference>
<reference evidence="13 14" key="1">
    <citation type="submission" date="2006-02" db="EMBL/GenBank/DDBJ databases">
        <authorList>
            <person name="Waterbury J."/>
            <person name="Ferriera S."/>
            <person name="Johnson J."/>
            <person name="Kravitz S."/>
            <person name="Halpern A."/>
            <person name="Remington K."/>
            <person name="Beeson K."/>
            <person name="Tran B."/>
            <person name="Rogers Y.-H."/>
            <person name="Friedman R."/>
            <person name="Venter J.C."/>
        </authorList>
    </citation>
    <scope>NUCLEOTIDE SEQUENCE [LARGE SCALE GENOMIC DNA]</scope>
    <source>
        <strain evidence="13 14">Nb-231</strain>
    </source>
</reference>
<dbReference type="PANTHER" id="PTHR39321:SF3">
    <property type="entry name" value="PHOSPHOPANTETHEINE ADENYLYLTRANSFERASE"/>
    <property type="match status" value="1"/>
</dbReference>
<evidence type="ECO:0000256" key="3">
    <source>
        <dbReference type="ARBA" id="ARBA00009014"/>
    </source>
</evidence>
<keyword evidence="7 11" id="KW-0547">Nucleotide-binding</keyword>
<accession>A4BQN6</accession>
<comment type="pathway">
    <text evidence="2 11">Cofactor biosynthesis; NAD(+) biosynthesis; deamido-NAD(+) from nicotinate D-ribonucleotide: step 1/1.</text>
</comment>
<dbReference type="GO" id="GO:0009435">
    <property type="term" value="P:NAD+ biosynthetic process"/>
    <property type="evidence" value="ECO:0007669"/>
    <property type="project" value="UniProtKB-UniRule"/>
</dbReference>
<dbReference type="AlphaFoldDB" id="A4BQN6"/>
<evidence type="ECO:0000256" key="11">
    <source>
        <dbReference type="HAMAP-Rule" id="MF_00244"/>
    </source>
</evidence>
<comment type="function">
    <text evidence="1 11">Catalyzes the reversible adenylation of nicotinate mononucleotide (NaMN) to nicotinic acid adenine dinucleotide (NaAD).</text>
</comment>
<evidence type="ECO:0000256" key="9">
    <source>
        <dbReference type="ARBA" id="ARBA00023027"/>
    </source>
</evidence>
<evidence type="ECO:0000256" key="5">
    <source>
        <dbReference type="ARBA" id="ARBA00022679"/>
    </source>
</evidence>
<protein>
    <recommendedName>
        <fullName evidence="11">Probable nicotinate-nucleotide adenylyltransferase</fullName>
        <ecNumber evidence="11">2.7.7.18</ecNumber>
    </recommendedName>
    <alternativeName>
        <fullName evidence="11">Deamido-NAD(+) diphosphorylase</fullName>
    </alternativeName>
    <alternativeName>
        <fullName evidence="11">Deamido-NAD(+) pyrophosphorylase</fullName>
    </alternativeName>
    <alternativeName>
        <fullName evidence="11">Nicotinate mononucleotide adenylyltransferase</fullName>
        <shortName evidence="11">NaMN adenylyltransferase</shortName>
    </alternativeName>
</protein>
<dbReference type="HAMAP" id="MF_00244">
    <property type="entry name" value="NaMN_adenylyltr"/>
    <property type="match status" value="1"/>
</dbReference>
<keyword evidence="8 11" id="KW-0067">ATP-binding</keyword>
<comment type="caution">
    <text evidence="13">The sequence shown here is derived from an EMBL/GenBank/DDBJ whole genome shotgun (WGS) entry which is preliminary data.</text>
</comment>
<name>A4BQN6_9GAMM</name>
<evidence type="ECO:0000313" key="13">
    <source>
        <dbReference type="EMBL" id="EAR21886.1"/>
    </source>
</evidence>
<evidence type="ECO:0000313" key="14">
    <source>
        <dbReference type="Proteomes" id="UP000003374"/>
    </source>
</evidence>
<keyword evidence="5 11" id="KW-0808">Transferase</keyword>
<dbReference type="InterPro" id="IPR014729">
    <property type="entry name" value="Rossmann-like_a/b/a_fold"/>
</dbReference>
<dbReference type="OrthoDB" id="5295945at2"/>
<comment type="catalytic activity">
    <reaction evidence="10 11">
        <text>nicotinate beta-D-ribonucleotide + ATP + H(+) = deamido-NAD(+) + diphosphate</text>
        <dbReference type="Rhea" id="RHEA:22860"/>
        <dbReference type="ChEBI" id="CHEBI:15378"/>
        <dbReference type="ChEBI" id="CHEBI:30616"/>
        <dbReference type="ChEBI" id="CHEBI:33019"/>
        <dbReference type="ChEBI" id="CHEBI:57502"/>
        <dbReference type="ChEBI" id="CHEBI:58437"/>
        <dbReference type="EC" id="2.7.7.18"/>
    </reaction>
</comment>
<dbReference type="RefSeq" id="WP_005000494.1">
    <property type="nucleotide sequence ID" value="NZ_CH672427.1"/>
</dbReference>
<dbReference type="eggNOG" id="COG1057">
    <property type="taxonomic scope" value="Bacteria"/>
</dbReference>
<dbReference type="HOGENOM" id="CLU_069765_0_0_6"/>
<dbReference type="PANTHER" id="PTHR39321">
    <property type="entry name" value="NICOTINATE-NUCLEOTIDE ADENYLYLTRANSFERASE-RELATED"/>
    <property type="match status" value="1"/>
</dbReference>
<dbReference type="InterPro" id="IPR005248">
    <property type="entry name" value="NadD/NMNAT"/>
</dbReference>
<dbReference type="GO" id="GO:0004515">
    <property type="term" value="F:nicotinate-nucleotide adenylyltransferase activity"/>
    <property type="evidence" value="ECO:0007669"/>
    <property type="project" value="UniProtKB-UniRule"/>
</dbReference>
<dbReference type="SUPFAM" id="SSF52374">
    <property type="entry name" value="Nucleotidylyl transferase"/>
    <property type="match status" value="1"/>
</dbReference>
<organism evidence="13 14">
    <name type="scientific">Nitrococcus mobilis Nb-231</name>
    <dbReference type="NCBI Taxonomy" id="314278"/>
    <lineage>
        <taxon>Bacteria</taxon>
        <taxon>Pseudomonadati</taxon>
        <taxon>Pseudomonadota</taxon>
        <taxon>Gammaproteobacteria</taxon>
        <taxon>Chromatiales</taxon>
        <taxon>Ectothiorhodospiraceae</taxon>
        <taxon>Nitrococcus</taxon>
    </lineage>
</organism>
<dbReference type="EC" id="2.7.7.18" evidence="11"/>
<evidence type="ECO:0000256" key="2">
    <source>
        <dbReference type="ARBA" id="ARBA00005019"/>
    </source>
</evidence>
<dbReference type="InterPro" id="IPR004821">
    <property type="entry name" value="Cyt_trans-like"/>
</dbReference>